<feature type="domain" description="YokE-like PH" evidence="1">
    <location>
        <begin position="43"/>
        <end position="129"/>
    </location>
</feature>
<dbReference type="Proteomes" id="UP001589814">
    <property type="component" value="Unassembled WGS sequence"/>
</dbReference>
<dbReference type="InterPro" id="IPR039519">
    <property type="entry name" value="YokE-like_PH"/>
</dbReference>
<evidence type="ECO:0000259" key="1">
    <source>
        <dbReference type="Pfam" id="PF14470"/>
    </source>
</evidence>
<comment type="caution">
    <text evidence="2">The sequence shown here is derived from an EMBL/GenBank/DDBJ whole genome shotgun (WGS) entry which is preliminary data.</text>
</comment>
<evidence type="ECO:0000313" key="3">
    <source>
        <dbReference type="Proteomes" id="UP001589814"/>
    </source>
</evidence>
<dbReference type="RefSeq" id="WP_019953151.1">
    <property type="nucleotide sequence ID" value="NZ_JBHLVX010000035.1"/>
</dbReference>
<reference evidence="2 3" key="1">
    <citation type="submission" date="2024-09" db="EMBL/GenBank/DDBJ databases">
        <authorList>
            <person name="Sun Q."/>
            <person name="Mori K."/>
        </authorList>
    </citation>
    <scope>NUCLEOTIDE SEQUENCE [LARGE SCALE GENOMIC DNA]</scope>
    <source>
        <strain evidence="2 3">CCM 7415</strain>
    </source>
</reference>
<dbReference type="Pfam" id="PF14470">
    <property type="entry name" value="bPH_3"/>
    <property type="match status" value="1"/>
</dbReference>
<sequence>MTVELKSATPEDRRRIYRQIADEMGDSQFYARKEVLDAIPEALHDSEPLLGLTSGYAPGGQRVLALTDRRLLLFNAAKGSETPVALPLEKVVSLRAETGLMAANLYFRCDNDDYAFGDVPKRMADNFARRMKQAMDDFTPPPG</sequence>
<dbReference type="EMBL" id="JBHLVX010000035">
    <property type="protein sequence ID" value="MFC0268121.1"/>
    <property type="molecule type" value="Genomic_DNA"/>
</dbReference>
<accession>A0ABV6G3B7</accession>
<organism evidence="2 3">
    <name type="scientific">Kushneria aurantia</name>
    <dbReference type="NCBI Taxonomy" id="504092"/>
    <lineage>
        <taxon>Bacteria</taxon>
        <taxon>Pseudomonadati</taxon>
        <taxon>Pseudomonadota</taxon>
        <taxon>Gammaproteobacteria</taxon>
        <taxon>Oceanospirillales</taxon>
        <taxon>Halomonadaceae</taxon>
        <taxon>Kushneria</taxon>
    </lineage>
</organism>
<name>A0ABV6G3B7_9GAMM</name>
<proteinExistence type="predicted"/>
<protein>
    <submittedName>
        <fullName evidence="2">PH domain-containing protein</fullName>
    </submittedName>
</protein>
<keyword evidence="3" id="KW-1185">Reference proteome</keyword>
<gene>
    <name evidence="2" type="ORF">ACFFHW_09025</name>
</gene>
<evidence type="ECO:0000313" key="2">
    <source>
        <dbReference type="EMBL" id="MFC0268121.1"/>
    </source>
</evidence>